<name>C4J7F6_MAIZE</name>
<reference evidence="1" key="1">
    <citation type="journal article" date="2009" name="PLoS Genet.">
        <title>Sequencing, mapping, and analysis of 27,455 maize full-length cDNAs.</title>
        <authorList>
            <person name="Soderlund C."/>
            <person name="Descour A."/>
            <person name="Kudrna D."/>
            <person name="Bomhoff M."/>
            <person name="Boyd L."/>
            <person name="Currie J."/>
            <person name="Angelova A."/>
            <person name="Collura K."/>
            <person name="Wissotski M."/>
            <person name="Ashley E."/>
            <person name="Morrow D."/>
            <person name="Fernandes J."/>
            <person name="Walbot V."/>
            <person name="Yu Y."/>
        </authorList>
    </citation>
    <scope>NUCLEOTIDE SEQUENCE</scope>
    <source>
        <strain evidence="1">B73</strain>
    </source>
</reference>
<evidence type="ECO:0000313" key="1">
    <source>
        <dbReference type="EMBL" id="ACR37106.1"/>
    </source>
</evidence>
<sequence>MLIAPPDAPRPTHTLMFFITS</sequence>
<reference evidence="1" key="2">
    <citation type="submission" date="2012-06" db="EMBL/GenBank/DDBJ databases">
        <authorList>
            <person name="Yu Y."/>
            <person name="Currie J."/>
            <person name="Lomeli R."/>
            <person name="Angelova A."/>
            <person name="Collura K."/>
            <person name="Wissotski M."/>
            <person name="Campos D."/>
            <person name="Kudrna D."/>
            <person name="Golser W."/>
            <person name="Ashely E."/>
            <person name="Descour A."/>
            <person name="Fernandes J."/>
            <person name="Soderlund C."/>
            <person name="Walbot V."/>
        </authorList>
    </citation>
    <scope>NUCLEOTIDE SEQUENCE</scope>
    <source>
        <strain evidence="1">B73</strain>
    </source>
</reference>
<dbReference type="AlphaFoldDB" id="C4J7F6"/>
<proteinExistence type="evidence at transcript level"/>
<organism evidence="1">
    <name type="scientific">Zea mays</name>
    <name type="common">Maize</name>
    <dbReference type="NCBI Taxonomy" id="4577"/>
    <lineage>
        <taxon>Eukaryota</taxon>
        <taxon>Viridiplantae</taxon>
        <taxon>Streptophyta</taxon>
        <taxon>Embryophyta</taxon>
        <taxon>Tracheophyta</taxon>
        <taxon>Spermatophyta</taxon>
        <taxon>Magnoliopsida</taxon>
        <taxon>Liliopsida</taxon>
        <taxon>Poales</taxon>
        <taxon>Poaceae</taxon>
        <taxon>PACMAD clade</taxon>
        <taxon>Panicoideae</taxon>
        <taxon>Andropogonodae</taxon>
        <taxon>Andropogoneae</taxon>
        <taxon>Tripsacinae</taxon>
        <taxon>Zea</taxon>
    </lineage>
</organism>
<protein>
    <submittedName>
        <fullName evidence="1">Uncharacterized protein</fullName>
    </submittedName>
</protein>
<dbReference type="EMBL" id="BT086753">
    <property type="protein sequence ID" value="ACR37106.1"/>
    <property type="molecule type" value="mRNA"/>
</dbReference>
<accession>C4J7F6</accession>